<dbReference type="EMBL" id="BFAD01000015">
    <property type="protein sequence ID" value="GBE89226.1"/>
    <property type="molecule type" value="Genomic_DNA"/>
</dbReference>
<dbReference type="OrthoDB" id="3258400at2759"/>
<dbReference type="InParanoid" id="A0A401H461"/>
<dbReference type="STRING" id="139825.A0A401H461"/>
<dbReference type="RefSeq" id="XP_027620139.1">
    <property type="nucleotide sequence ID" value="XM_027764338.1"/>
</dbReference>
<feature type="region of interest" description="Disordered" evidence="1">
    <location>
        <begin position="72"/>
        <end position="108"/>
    </location>
</feature>
<comment type="caution">
    <text evidence="2">The sequence shown here is derived from an EMBL/GenBank/DDBJ whole genome shotgun (WGS) entry which is preliminary data.</text>
</comment>
<evidence type="ECO:0000256" key="1">
    <source>
        <dbReference type="SAM" id="MobiDB-lite"/>
    </source>
</evidence>
<gene>
    <name evidence="2" type="ORF">SCP_1502340</name>
</gene>
<protein>
    <submittedName>
        <fullName evidence="2">Uncharacterized protein</fullName>
    </submittedName>
</protein>
<organism evidence="2 3">
    <name type="scientific">Sparassis crispa</name>
    <dbReference type="NCBI Taxonomy" id="139825"/>
    <lineage>
        <taxon>Eukaryota</taxon>
        <taxon>Fungi</taxon>
        <taxon>Dikarya</taxon>
        <taxon>Basidiomycota</taxon>
        <taxon>Agaricomycotina</taxon>
        <taxon>Agaricomycetes</taxon>
        <taxon>Polyporales</taxon>
        <taxon>Sparassidaceae</taxon>
        <taxon>Sparassis</taxon>
    </lineage>
</organism>
<sequence>MDSYCTPCDEICYSSVNSSDTSFGTFSYAYDSFDYCPYPPSQYVRQEPQPEGPPQLPLHASIPISGYSTLILPNISPSTPPTQVGSTSPTTSLNDPLPPLRGSSSDTNPLDNYANAPQVTFPTPAQLLAYLPARSLNGTGLSDLRPPVRMETVLTTEKTKSGRKHTETRRKAYFRAVADGIGFQVTDPDNITQHAKRRSYLECLEQYVPWLRERIRHAGREPVEFECISLYRGLDSVSFRTLLVHMQDEVRKLHLQTLEDERTFINLQNQVARQSAA</sequence>
<dbReference type="AlphaFoldDB" id="A0A401H461"/>
<evidence type="ECO:0000313" key="3">
    <source>
        <dbReference type="Proteomes" id="UP000287166"/>
    </source>
</evidence>
<feature type="compositionally biased region" description="Polar residues" evidence="1">
    <location>
        <begin position="75"/>
        <end position="94"/>
    </location>
</feature>
<accession>A0A401H461</accession>
<keyword evidence="3" id="KW-1185">Reference proteome</keyword>
<name>A0A401H461_9APHY</name>
<dbReference type="GeneID" id="38786143"/>
<evidence type="ECO:0000313" key="2">
    <source>
        <dbReference type="EMBL" id="GBE89226.1"/>
    </source>
</evidence>
<dbReference type="Proteomes" id="UP000287166">
    <property type="component" value="Unassembled WGS sequence"/>
</dbReference>
<reference evidence="2 3" key="1">
    <citation type="journal article" date="2018" name="Sci. Rep.">
        <title>Genome sequence of the cauliflower mushroom Sparassis crispa (Hanabiratake) and its association with beneficial usage.</title>
        <authorList>
            <person name="Kiyama R."/>
            <person name="Furutani Y."/>
            <person name="Kawaguchi K."/>
            <person name="Nakanishi T."/>
        </authorList>
    </citation>
    <scope>NUCLEOTIDE SEQUENCE [LARGE SCALE GENOMIC DNA]</scope>
</reference>
<proteinExistence type="predicted"/>